<evidence type="ECO:0000256" key="3">
    <source>
        <dbReference type="HAMAP-Rule" id="MF_00272"/>
    </source>
</evidence>
<dbReference type="CDD" id="cd06848">
    <property type="entry name" value="GCS_H"/>
    <property type="match status" value="1"/>
</dbReference>
<dbReference type="AlphaFoldDB" id="A0A841PM20"/>
<comment type="function">
    <text evidence="3">Is also involved in protein lipoylation via its role as an octanoyl/lipoyl carrier protein intermediate.</text>
</comment>
<dbReference type="HAMAP" id="MF_00272">
    <property type="entry name" value="GcvH"/>
    <property type="match status" value="1"/>
</dbReference>
<dbReference type="Pfam" id="PF01597">
    <property type="entry name" value="GCV_H"/>
    <property type="match status" value="1"/>
</dbReference>
<accession>A0A841PM20</accession>
<dbReference type="RefSeq" id="WP_184402280.1">
    <property type="nucleotide sequence ID" value="NZ_JACHHJ010000001.1"/>
</dbReference>
<comment type="function">
    <text evidence="3">The glycine cleavage system catalyzes the degradation of glycine. The H protein shuttles the methylamine group of glycine from the P protein to the T protein.</text>
</comment>
<dbReference type="InterPro" id="IPR017453">
    <property type="entry name" value="GCV_H_sub"/>
</dbReference>
<keyword evidence="2 3" id="KW-0450">Lipoyl</keyword>
<comment type="caution">
    <text evidence="6">The sequence shown here is derived from an EMBL/GenBank/DDBJ whole genome shotgun (WGS) entry which is preliminary data.</text>
</comment>
<dbReference type="InterPro" id="IPR003016">
    <property type="entry name" value="2-oxoA_DH_lipoyl-BS"/>
</dbReference>
<dbReference type="NCBIfam" id="TIGR00527">
    <property type="entry name" value="gcvH"/>
    <property type="match status" value="1"/>
</dbReference>
<dbReference type="PROSITE" id="PS00189">
    <property type="entry name" value="LIPOYL"/>
    <property type="match status" value="1"/>
</dbReference>
<evidence type="ECO:0000256" key="2">
    <source>
        <dbReference type="ARBA" id="ARBA00022823"/>
    </source>
</evidence>
<evidence type="ECO:0000256" key="1">
    <source>
        <dbReference type="ARBA" id="ARBA00009249"/>
    </source>
</evidence>
<evidence type="ECO:0000259" key="5">
    <source>
        <dbReference type="PROSITE" id="PS50968"/>
    </source>
</evidence>
<evidence type="ECO:0000313" key="7">
    <source>
        <dbReference type="Proteomes" id="UP000568839"/>
    </source>
</evidence>
<feature type="modified residue" description="N6-lipoyllysine" evidence="3 4">
    <location>
        <position position="60"/>
    </location>
</feature>
<evidence type="ECO:0000313" key="6">
    <source>
        <dbReference type="EMBL" id="MBB6448266.1"/>
    </source>
</evidence>
<organism evidence="6 7">
    <name type="scientific">Geomicrobium halophilum</name>
    <dbReference type="NCBI Taxonomy" id="549000"/>
    <lineage>
        <taxon>Bacteria</taxon>
        <taxon>Bacillati</taxon>
        <taxon>Bacillota</taxon>
        <taxon>Bacilli</taxon>
        <taxon>Bacillales</taxon>
        <taxon>Geomicrobium</taxon>
    </lineage>
</organism>
<dbReference type="EMBL" id="JACHHJ010000001">
    <property type="protein sequence ID" value="MBB6448266.1"/>
    <property type="molecule type" value="Genomic_DNA"/>
</dbReference>
<comment type="subunit">
    <text evidence="3">The glycine cleavage system is composed of four proteins: P, T, L and H.</text>
</comment>
<keyword evidence="7" id="KW-1185">Reference proteome</keyword>
<sequence>MSKLFSKEHEWVDVLNDDIVRVGITDYAQQELGDIVFVENPEVDETVTANESMGTIESVKTVSEIYVPVSGVVVKINEELDDEPELVNTNPEDEGWLVEIKITDREGLTNLMNREEYQNFIENGGE</sequence>
<dbReference type="PROSITE" id="PS50968">
    <property type="entry name" value="BIOTINYL_LIPOYL"/>
    <property type="match status" value="1"/>
</dbReference>
<dbReference type="InterPro" id="IPR011053">
    <property type="entry name" value="Single_hybrid_motif"/>
</dbReference>
<dbReference type="PANTHER" id="PTHR11715:SF3">
    <property type="entry name" value="GLYCINE CLEAVAGE SYSTEM H PROTEIN-RELATED"/>
    <property type="match status" value="1"/>
</dbReference>
<reference evidence="6 7" key="1">
    <citation type="submission" date="2020-08" db="EMBL/GenBank/DDBJ databases">
        <title>Genomic Encyclopedia of Type Strains, Phase IV (KMG-IV): sequencing the most valuable type-strain genomes for metagenomic binning, comparative biology and taxonomic classification.</title>
        <authorList>
            <person name="Goeker M."/>
        </authorList>
    </citation>
    <scope>NUCLEOTIDE SEQUENCE [LARGE SCALE GENOMIC DNA]</scope>
    <source>
        <strain evidence="6 7">DSM 21769</strain>
    </source>
</reference>
<comment type="similarity">
    <text evidence="1 3">Belongs to the GcvH family.</text>
</comment>
<dbReference type="GO" id="GO:0019464">
    <property type="term" value="P:glycine decarboxylation via glycine cleavage system"/>
    <property type="evidence" value="ECO:0007669"/>
    <property type="project" value="UniProtKB-UniRule"/>
</dbReference>
<dbReference type="InterPro" id="IPR002930">
    <property type="entry name" value="GCV_H"/>
</dbReference>
<gene>
    <name evidence="3" type="primary">gcvH</name>
    <name evidence="6" type="ORF">HNR44_000215</name>
</gene>
<dbReference type="Proteomes" id="UP000568839">
    <property type="component" value="Unassembled WGS sequence"/>
</dbReference>
<dbReference type="GO" id="GO:0009249">
    <property type="term" value="P:protein lipoylation"/>
    <property type="evidence" value="ECO:0007669"/>
    <property type="project" value="UniProtKB-UniRule"/>
</dbReference>
<comment type="cofactor">
    <cofactor evidence="3">
        <name>(R)-lipoate</name>
        <dbReference type="ChEBI" id="CHEBI:83088"/>
    </cofactor>
    <text evidence="3">Binds 1 lipoyl cofactor covalently.</text>
</comment>
<evidence type="ECO:0000256" key="4">
    <source>
        <dbReference type="PIRSR" id="PIRSR617453-50"/>
    </source>
</evidence>
<dbReference type="SUPFAM" id="SSF51230">
    <property type="entry name" value="Single hybrid motif"/>
    <property type="match status" value="1"/>
</dbReference>
<dbReference type="NCBIfam" id="NF002270">
    <property type="entry name" value="PRK01202.1"/>
    <property type="match status" value="1"/>
</dbReference>
<proteinExistence type="inferred from homology"/>
<feature type="domain" description="Lipoyl-binding" evidence="5">
    <location>
        <begin position="19"/>
        <end position="101"/>
    </location>
</feature>
<dbReference type="Gene3D" id="2.40.50.100">
    <property type="match status" value="1"/>
</dbReference>
<dbReference type="InterPro" id="IPR033753">
    <property type="entry name" value="GCV_H/Fam206"/>
</dbReference>
<dbReference type="PANTHER" id="PTHR11715">
    <property type="entry name" value="GLYCINE CLEAVAGE SYSTEM H PROTEIN"/>
    <property type="match status" value="1"/>
</dbReference>
<protein>
    <recommendedName>
        <fullName evidence="3">Glycine cleavage system H protein</fullName>
    </recommendedName>
    <alternativeName>
        <fullName evidence="3">Octanoyl/lipoyl carrier protein</fullName>
    </alternativeName>
</protein>
<name>A0A841PM20_9BACL</name>
<dbReference type="GO" id="GO:0005960">
    <property type="term" value="C:glycine cleavage complex"/>
    <property type="evidence" value="ECO:0007669"/>
    <property type="project" value="InterPro"/>
</dbReference>
<dbReference type="GO" id="GO:0005829">
    <property type="term" value="C:cytosol"/>
    <property type="evidence" value="ECO:0007669"/>
    <property type="project" value="TreeGrafter"/>
</dbReference>
<dbReference type="InterPro" id="IPR000089">
    <property type="entry name" value="Biotin_lipoyl"/>
</dbReference>